<feature type="compositionally biased region" description="Low complexity" evidence="1">
    <location>
        <begin position="144"/>
        <end position="154"/>
    </location>
</feature>
<dbReference type="Proteomes" id="UP001607303">
    <property type="component" value="Unassembled WGS sequence"/>
</dbReference>
<organism evidence="2 3">
    <name type="scientific">Vespula maculifrons</name>
    <name type="common">Eastern yellow jacket</name>
    <name type="synonym">Wasp</name>
    <dbReference type="NCBI Taxonomy" id="7453"/>
    <lineage>
        <taxon>Eukaryota</taxon>
        <taxon>Metazoa</taxon>
        <taxon>Ecdysozoa</taxon>
        <taxon>Arthropoda</taxon>
        <taxon>Hexapoda</taxon>
        <taxon>Insecta</taxon>
        <taxon>Pterygota</taxon>
        <taxon>Neoptera</taxon>
        <taxon>Endopterygota</taxon>
        <taxon>Hymenoptera</taxon>
        <taxon>Apocrita</taxon>
        <taxon>Aculeata</taxon>
        <taxon>Vespoidea</taxon>
        <taxon>Vespidae</taxon>
        <taxon>Vespinae</taxon>
        <taxon>Vespula</taxon>
    </lineage>
</organism>
<feature type="region of interest" description="Disordered" evidence="1">
    <location>
        <begin position="138"/>
        <end position="160"/>
    </location>
</feature>
<dbReference type="EMBL" id="JAYRBN010000031">
    <property type="protein sequence ID" value="KAL2748774.1"/>
    <property type="molecule type" value="Genomic_DNA"/>
</dbReference>
<sequence>MKFLVDSHNYLPNDADFAIIQSHAKKIQNIFHRMINRTVTREKRRNMVRALQELNSDYVPLLMYHSNKPQLTDASTLTIGKTNWEEFKKKLDKQINCNMRFKSTEDIEKAMKKFTKIIQTTATLTPTTTKVAYKFNENSNNNHTKTATQQAQQKADQEAQHNKFETYLTSRGTMKETKAINYGEQLKTLKGQRGKNLF</sequence>
<evidence type="ECO:0000256" key="1">
    <source>
        <dbReference type="SAM" id="MobiDB-lite"/>
    </source>
</evidence>
<gene>
    <name evidence="2" type="ORF">V1477_003417</name>
</gene>
<name>A0ABD2CVI8_VESMC</name>
<reference evidence="2 3" key="1">
    <citation type="journal article" date="2024" name="Ann. Entomol. Soc. Am.">
        <title>Genomic analyses of the southern and eastern yellowjacket wasps (Hymenoptera: Vespidae) reveal evolutionary signatures of social life.</title>
        <authorList>
            <person name="Catto M.A."/>
            <person name="Caine P.B."/>
            <person name="Orr S.E."/>
            <person name="Hunt B.G."/>
            <person name="Goodisman M.A.D."/>
        </authorList>
    </citation>
    <scope>NUCLEOTIDE SEQUENCE [LARGE SCALE GENOMIC DNA]</scope>
    <source>
        <strain evidence="2">232</strain>
        <tissue evidence="2">Head and thorax</tissue>
    </source>
</reference>
<evidence type="ECO:0000313" key="2">
    <source>
        <dbReference type="EMBL" id="KAL2748774.1"/>
    </source>
</evidence>
<dbReference type="AlphaFoldDB" id="A0ABD2CVI8"/>
<evidence type="ECO:0000313" key="3">
    <source>
        <dbReference type="Proteomes" id="UP001607303"/>
    </source>
</evidence>
<feature type="non-terminal residue" evidence="2">
    <location>
        <position position="198"/>
    </location>
</feature>
<protein>
    <submittedName>
        <fullName evidence="2">RNA-directed DNA polymerase from mobile element jockey-like</fullName>
    </submittedName>
</protein>
<proteinExistence type="predicted"/>
<accession>A0ABD2CVI8</accession>
<comment type="caution">
    <text evidence="2">The sequence shown here is derived from an EMBL/GenBank/DDBJ whole genome shotgun (WGS) entry which is preliminary data.</text>
</comment>
<keyword evidence="3" id="KW-1185">Reference proteome</keyword>